<gene>
    <name evidence="1" type="ORF">CFD26_109022</name>
</gene>
<keyword evidence="2" id="KW-1185">Reference proteome</keyword>
<dbReference type="Proteomes" id="UP000215289">
    <property type="component" value="Unassembled WGS sequence"/>
</dbReference>
<name>A0A397I525_9EURO</name>
<proteinExistence type="predicted"/>
<dbReference type="AlphaFoldDB" id="A0A397I525"/>
<sequence>MLQPILTPEKLWPGGIPSTVRIHQNGDISYDEMREESKGWCQFVQEEWVPKTDLIEEMQQRRALIERWASSDQAFRDSYQERAPLRDSPLDYPPHLLSGQYLKRFFCLVPVDKEHHADNYTRLVKLLILLYIHDNTNVAHPMTAYGDWESPHIPYIMADSSAALDIADPSSPHNLISNIYLQPADFNAVSMTRSGTVIFPREQSWAGYTVINQDSLKRGRVEMMTFKANGEISLHAIVLPWRFAGIMAHHTGTGKPLSRLLDYNDYPFANPGFNKP</sequence>
<evidence type="ECO:0000313" key="1">
    <source>
        <dbReference type="EMBL" id="RLM01474.1"/>
    </source>
</evidence>
<evidence type="ECO:0000313" key="2">
    <source>
        <dbReference type="Proteomes" id="UP000215289"/>
    </source>
</evidence>
<reference evidence="1 2" key="1">
    <citation type="submission" date="2018-08" db="EMBL/GenBank/DDBJ databases">
        <title>Draft genome sequences of two Aspergillus turcosus clinical strains isolated from bronchoalveolar lavage fluid: one azole-susceptible and the other azole-resistant.</title>
        <authorList>
            <person name="Parent-Michaud M."/>
            <person name="Dufresne P.J."/>
            <person name="Fournier E."/>
            <person name="Martineau C."/>
            <person name="Moreira S."/>
            <person name="Perkins V."/>
            <person name="De Repentigny L."/>
            <person name="Dufresne S.F."/>
        </authorList>
    </citation>
    <scope>NUCLEOTIDE SEQUENCE [LARGE SCALE GENOMIC DNA]</scope>
    <source>
        <strain evidence="1">HMR AF 1038</strain>
    </source>
</reference>
<dbReference type="OrthoDB" id="5396831at2759"/>
<accession>A0A397I525</accession>
<comment type="caution">
    <text evidence="1">The sequence shown here is derived from an EMBL/GenBank/DDBJ whole genome shotgun (WGS) entry which is preliminary data.</text>
</comment>
<dbReference type="EMBL" id="NIDN02000005">
    <property type="protein sequence ID" value="RLM01474.1"/>
    <property type="molecule type" value="Genomic_DNA"/>
</dbReference>
<dbReference type="STRING" id="1245748.A0A397I525"/>
<protein>
    <submittedName>
        <fullName evidence="1">Uncharacterized protein</fullName>
    </submittedName>
</protein>
<organism evidence="1 2">
    <name type="scientific">Aspergillus turcosus</name>
    <dbReference type="NCBI Taxonomy" id="1245748"/>
    <lineage>
        <taxon>Eukaryota</taxon>
        <taxon>Fungi</taxon>
        <taxon>Dikarya</taxon>
        <taxon>Ascomycota</taxon>
        <taxon>Pezizomycotina</taxon>
        <taxon>Eurotiomycetes</taxon>
        <taxon>Eurotiomycetidae</taxon>
        <taxon>Eurotiales</taxon>
        <taxon>Aspergillaceae</taxon>
        <taxon>Aspergillus</taxon>
        <taxon>Aspergillus subgen. Fumigati</taxon>
    </lineage>
</organism>